<evidence type="ECO:0000313" key="3">
    <source>
        <dbReference type="Proteomes" id="UP000324222"/>
    </source>
</evidence>
<name>A0A5B7IIM9_PORTR</name>
<keyword evidence="1" id="KW-0472">Membrane</keyword>
<keyword evidence="1" id="KW-0812">Transmembrane</keyword>
<dbReference type="Proteomes" id="UP000324222">
    <property type="component" value="Unassembled WGS sequence"/>
</dbReference>
<comment type="caution">
    <text evidence="2">The sequence shown here is derived from an EMBL/GenBank/DDBJ whole genome shotgun (WGS) entry which is preliminary data.</text>
</comment>
<gene>
    <name evidence="2" type="ORF">E2C01_076820</name>
</gene>
<protein>
    <submittedName>
        <fullName evidence="2">Uncharacterized protein</fullName>
    </submittedName>
</protein>
<organism evidence="2 3">
    <name type="scientific">Portunus trituberculatus</name>
    <name type="common">Swimming crab</name>
    <name type="synonym">Neptunus trituberculatus</name>
    <dbReference type="NCBI Taxonomy" id="210409"/>
    <lineage>
        <taxon>Eukaryota</taxon>
        <taxon>Metazoa</taxon>
        <taxon>Ecdysozoa</taxon>
        <taxon>Arthropoda</taxon>
        <taxon>Crustacea</taxon>
        <taxon>Multicrustacea</taxon>
        <taxon>Malacostraca</taxon>
        <taxon>Eumalacostraca</taxon>
        <taxon>Eucarida</taxon>
        <taxon>Decapoda</taxon>
        <taxon>Pleocyemata</taxon>
        <taxon>Brachyura</taxon>
        <taxon>Eubrachyura</taxon>
        <taxon>Portunoidea</taxon>
        <taxon>Portunidae</taxon>
        <taxon>Portuninae</taxon>
        <taxon>Portunus</taxon>
    </lineage>
</organism>
<keyword evidence="3" id="KW-1185">Reference proteome</keyword>
<dbReference type="AlphaFoldDB" id="A0A5B7IIM9"/>
<dbReference type="EMBL" id="VSRR010059038">
    <property type="protein sequence ID" value="MPC82173.1"/>
    <property type="molecule type" value="Genomic_DNA"/>
</dbReference>
<proteinExistence type="predicted"/>
<evidence type="ECO:0000256" key="1">
    <source>
        <dbReference type="SAM" id="Phobius"/>
    </source>
</evidence>
<evidence type="ECO:0000313" key="2">
    <source>
        <dbReference type="EMBL" id="MPC82173.1"/>
    </source>
</evidence>
<accession>A0A5B7IIM9</accession>
<keyword evidence="1" id="KW-1133">Transmembrane helix</keyword>
<feature type="transmembrane region" description="Helical" evidence="1">
    <location>
        <begin position="33"/>
        <end position="55"/>
    </location>
</feature>
<sequence length="63" mass="6462">MSTKEQTHVVVGSCSVLASSKEKGGVRAELGLAGTWCLMVLLGKVFSVVVVMVAVPSQGLKTG</sequence>
<reference evidence="2 3" key="1">
    <citation type="submission" date="2019-05" db="EMBL/GenBank/DDBJ databases">
        <title>Another draft genome of Portunus trituberculatus and its Hox gene families provides insights of decapod evolution.</title>
        <authorList>
            <person name="Jeong J.-H."/>
            <person name="Song I."/>
            <person name="Kim S."/>
            <person name="Choi T."/>
            <person name="Kim D."/>
            <person name="Ryu S."/>
            <person name="Kim W."/>
        </authorList>
    </citation>
    <scope>NUCLEOTIDE SEQUENCE [LARGE SCALE GENOMIC DNA]</scope>
    <source>
        <tissue evidence="2">Muscle</tissue>
    </source>
</reference>